<evidence type="ECO:0000256" key="8">
    <source>
        <dbReference type="ARBA" id="ARBA00023157"/>
    </source>
</evidence>
<dbReference type="GO" id="GO:0043005">
    <property type="term" value="C:neuron projection"/>
    <property type="evidence" value="ECO:0007669"/>
    <property type="project" value="TreeGrafter"/>
</dbReference>
<dbReference type="InterPro" id="IPR000276">
    <property type="entry name" value="GPCR_Rhodpsn"/>
</dbReference>
<evidence type="ECO:0000313" key="17">
    <source>
        <dbReference type="Proteomes" id="UP001105220"/>
    </source>
</evidence>
<keyword evidence="6 12" id="KW-0297">G-protein coupled receptor</keyword>
<dbReference type="InterPro" id="IPR017452">
    <property type="entry name" value="GPCR_Rhodpsn_7TM"/>
</dbReference>
<dbReference type="FunFam" id="1.20.1070.10:FF:000231">
    <property type="entry name" value="Allatostatin C receptor 1"/>
    <property type="match status" value="1"/>
</dbReference>
<dbReference type="SUPFAM" id="SSF81321">
    <property type="entry name" value="Family A G protein-coupled receptor-like"/>
    <property type="match status" value="1"/>
</dbReference>
<keyword evidence="3" id="KW-1003">Cell membrane</keyword>
<dbReference type="CDD" id="cd15094">
    <property type="entry name" value="7tmA_AstC_insect"/>
    <property type="match status" value="1"/>
</dbReference>
<evidence type="ECO:0000259" key="15">
    <source>
        <dbReference type="PROSITE" id="PS50262"/>
    </source>
</evidence>
<evidence type="ECO:0000313" key="16">
    <source>
        <dbReference type="EnsemblMetazoa" id="ACON012268-PA"/>
    </source>
</evidence>
<reference evidence="16" key="2">
    <citation type="submission" date="2020-05" db="UniProtKB">
        <authorList>
            <consortium name="EnsemblMetazoa"/>
        </authorList>
    </citation>
    <scope>IDENTIFICATION</scope>
    <source>
        <strain evidence="16">Ngousso</strain>
    </source>
</reference>
<feature type="compositionally biased region" description="Low complexity" evidence="13">
    <location>
        <begin position="556"/>
        <end position="566"/>
    </location>
</feature>
<dbReference type="Pfam" id="PF00001">
    <property type="entry name" value="7tm_1"/>
    <property type="match status" value="1"/>
</dbReference>
<keyword evidence="8" id="KW-1015">Disulfide bond</keyword>
<keyword evidence="10" id="KW-0325">Glycoprotein</keyword>
<accession>A0A6E8W6Z2</accession>
<keyword evidence="4 12" id="KW-0812">Transmembrane</keyword>
<name>A0A6E8W6Z2_ANOCL</name>
<feature type="transmembrane region" description="Helical" evidence="14">
    <location>
        <begin position="440"/>
        <end position="463"/>
    </location>
</feature>
<dbReference type="Proteomes" id="UP001105220">
    <property type="component" value="Unplaced"/>
</dbReference>
<dbReference type="SMART" id="SM01381">
    <property type="entry name" value="7TM_GPCR_Srsx"/>
    <property type="match status" value="1"/>
</dbReference>
<dbReference type="PANTHER" id="PTHR24229:SF40">
    <property type="entry name" value="ALLATOSTATIN C RECEPTOR 1-RELATED"/>
    <property type="match status" value="1"/>
</dbReference>
<keyword evidence="9 12" id="KW-0675">Receptor</keyword>
<evidence type="ECO:0000256" key="11">
    <source>
        <dbReference type="ARBA" id="ARBA00023224"/>
    </source>
</evidence>
<feature type="transmembrane region" description="Helical" evidence="14">
    <location>
        <begin position="302"/>
        <end position="326"/>
    </location>
</feature>
<feature type="transmembrane region" description="Helical" evidence="14">
    <location>
        <begin position="262"/>
        <end position="281"/>
    </location>
</feature>
<dbReference type="InterPro" id="IPR000586">
    <property type="entry name" value="Somatstn_rcpt"/>
</dbReference>
<evidence type="ECO:0000256" key="13">
    <source>
        <dbReference type="SAM" id="MobiDB-lite"/>
    </source>
</evidence>
<comment type="subcellular location">
    <subcellularLocation>
        <location evidence="1">Cell membrane</location>
        <topology evidence="1">Multi-pass membrane protein</topology>
    </subcellularLocation>
</comment>
<sequence>MDWNGTTSGTVDLLVSAGTAALSTLAPGTELPTELLALSTNGTGAGVNGTTTSSSTTSTGMTVTASDITIASAAHYHGGIPFPSELLTFLRQTTTIASSSSSAAASMPPLGVTNFSTFLSNITLRALTASAAAAATGGTSGTSGPSGTSTAEFTANLSRRFPHHPFFSTFFNDSALDICPSIQMPVGNVISMILYALVAIVGLFGNTLVIYVVLRFSKMQTVTNMYILNLAIADQCFLIGIPFLITTMHLGEWTFGNAMCKAYMVSTSITQFTSSIFLFIMSADRYIAVCHPISSPRFRTPLVSKVVSAIAWTASALIMLPVMLYANTIAREKDKMSCNIMWPSETGANSGSTFTLYSLILGFAIPLTLILMFYYLVIRKLRTVGPKSKSKEKKRSHRKVTKLVLTVITVYVLCWLPYWISQVALINSPPDICKSRLEITVFVLVSWLGYSNSAMNPILYAFLSDNFKKSFLKACTCAKGKEINAQLQIENSFFPRFVRNRGSERGNSTKVLQSNNRNNRVPDAGGHQQQQQQQQQQQHEHQQQQAHQQTNDTLANNNNVCNVNNNSSQASTVNGKGGNGGSGSLQNGSSIAMPYGGGGMSSDQSSIVRGCGPSTSVTTIQSSQCGVPPIASRVVEGGNDRSGGVSDPAYCRPPVLHTDL</sequence>
<feature type="transmembrane region" description="Helical" evidence="14">
    <location>
        <begin position="192"/>
        <end position="214"/>
    </location>
</feature>
<keyword evidence="17" id="KW-1185">Reference proteome</keyword>
<dbReference type="AlphaFoldDB" id="A0A6E8W6Z2"/>
<evidence type="ECO:0000256" key="7">
    <source>
        <dbReference type="ARBA" id="ARBA00023136"/>
    </source>
</evidence>
<dbReference type="Gene3D" id="1.20.1070.10">
    <property type="entry name" value="Rhodopsin 7-helix transmembrane proteins"/>
    <property type="match status" value="1"/>
</dbReference>
<feature type="region of interest" description="Disordered" evidence="13">
    <location>
        <begin position="500"/>
        <end position="660"/>
    </location>
</feature>
<feature type="transmembrane region" description="Helical" evidence="14">
    <location>
        <begin position="354"/>
        <end position="378"/>
    </location>
</feature>
<evidence type="ECO:0000256" key="14">
    <source>
        <dbReference type="SAM" id="Phobius"/>
    </source>
</evidence>
<organism evidence="16 17">
    <name type="scientific">Anopheles coluzzii</name>
    <name type="common">African malaria mosquito</name>
    <dbReference type="NCBI Taxonomy" id="1518534"/>
    <lineage>
        <taxon>Eukaryota</taxon>
        <taxon>Metazoa</taxon>
        <taxon>Ecdysozoa</taxon>
        <taxon>Arthropoda</taxon>
        <taxon>Hexapoda</taxon>
        <taxon>Insecta</taxon>
        <taxon>Pterygota</taxon>
        <taxon>Neoptera</taxon>
        <taxon>Endopterygota</taxon>
        <taxon>Diptera</taxon>
        <taxon>Nematocera</taxon>
        <taxon>Culicoidea</taxon>
        <taxon>Culicidae</taxon>
        <taxon>Anophelinae</taxon>
        <taxon>Anopheles</taxon>
    </lineage>
</organism>
<keyword evidence="11 12" id="KW-0807">Transducer</keyword>
<dbReference type="GO" id="GO:0042277">
    <property type="term" value="F:peptide binding"/>
    <property type="evidence" value="ECO:0007669"/>
    <property type="project" value="TreeGrafter"/>
</dbReference>
<evidence type="ECO:0000256" key="6">
    <source>
        <dbReference type="ARBA" id="ARBA00023040"/>
    </source>
</evidence>
<dbReference type="PANTHER" id="PTHR24229">
    <property type="entry name" value="NEUROPEPTIDES RECEPTOR"/>
    <property type="match status" value="1"/>
</dbReference>
<dbReference type="GO" id="GO:0005886">
    <property type="term" value="C:plasma membrane"/>
    <property type="evidence" value="ECO:0007669"/>
    <property type="project" value="UniProtKB-SubCell"/>
</dbReference>
<dbReference type="PRINTS" id="PR00237">
    <property type="entry name" value="GPCRRHODOPSN"/>
</dbReference>
<dbReference type="VEuPathDB" id="VectorBase:ACON012268"/>
<evidence type="ECO:0000256" key="9">
    <source>
        <dbReference type="ARBA" id="ARBA00023170"/>
    </source>
</evidence>
<keyword evidence="7 14" id="KW-0472">Membrane</keyword>
<evidence type="ECO:0000256" key="4">
    <source>
        <dbReference type="ARBA" id="ARBA00022692"/>
    </source>
</evidence>
<dbReference type="PROSITE" id="PS00237">
    <property type="entry name" value="G_PROTEIN_RECEP_F1_1"/>
    <property type="match status" value="1"/>
</dbReference>
<feature type="domain" description="G-protein coupled receptors family 1 profile" evidence="15">
    <location>
        <begin position="205"/>
        <end position="460"/>
    </location>
</feature>
<dbReference type="PROSITE" id="PS50262">
    <property type="entry name" value="G_PROTEIN_RECEP_F1_2"/>
    <property type="match status" value="1"/>
</dbReference>
<dbReference type="VEuPathDB" id="VectorBase:ACON2_031744"/>
<evidence type="ECO:0000256" key="3">
    <source>
        <dbReference type="ARBA" id="ARBA00022475"/>
    </source>
</evidence>
<feature type="transmembrane region" description="Helical" evidence="14">
    <location>
        <begin position="399"/>
        <end position="420"/>
    </location>
</feature>
<dbReference type="GO" id="GO:0004994">
    <property type="term" value="F:somatostatin receptor activity"/>
    <property type="evidence" value="ECO:0007669"/>
    <property type="project" value="InterPro"/>
</dbReference>
<comment type="similarity">
    <text evidence="2 12">Belongs to the G-protein coupled receptor 1 family.</text>
</comment>
<evidence type="ECO:0000256" key="2">
    <source>
        <dbReference type="ARBA" id="ARBA00010663"/>
    </source>
</evidence>
<feature type="compositionally biased region" description="Low complexity" evidence="13">
    <location>
        <begin position="527"/>
        <end position="549"/>
    </location>
</feature>
<evidence type="ECO:0000256" key="5">
    <source>
        <dbReference type="ARBA" id="ARBA00022989"/>
    </source>
</evidence>
<dbReference type="VEuPathDB" id="VectorBase:ACMO_013080"/>
<dbReference type="EnsemblMetazoa" id="ACON012268-RA">
    <property type="protein sequence ID" value="ACON012268-PA"/>
    <property type="gene ID" value="ACON012268"/>
</dbReference>
<evidence type="ECO:0000256" key="1">
    <source>
        <dbReference type="ARBA" id="ARBA00004651"/>
    </source>
</evidence>
<feature type="compositionally biased region" description="Polar residues" evidence="13">
    <location>
        <begin position="601"/>
        <end position="625"/>
    </location>
</feature>
<reference key="1">
    <citation type="journal article" date="2019" name="Genes (Basel)">
        <title>A High-Quality De novo Genome Assembly from a Single Mosquito Using PacBio Sequencing.</title>
        <authorList>
            <person name="Kingan S.B."/>
            <person name="Heaton H."/>
            <person name="Cudini J."/>
            <person name="Lambert C.C."/>
            <person name="Baybayan P."/>
            <person name="Galvin B.D."/>
            <person name="Durbin R."/>
            <person name="Korlach J."/>
            <person name="Lawniczak M.K.N."/>
        </authorList>
    </citation>
    <scope>NUCLEOTIDE SEQUENCE [LARGE SCALE GENOMIC DNA]</scope>
    <source>
        <strain>Mali-NIH</strain>
    </source>
</reference>
<feature type="transmembrane region" description="Helical" evidence="14">
    <location>
        <begin position="226"/>
        <end position="250"/>
    </location>
</feature>
<keyword evidence="5 14" id="KW-1133">Transmembrane helix</keyword>
<evidence type="ECO:0000256" key="12">
    <source>
        <dbReference type="RuleBase" id="RU000688"/>
    </source>
</evidence>
<feature type="compositionally biased region" description="Polar residues" evidence="13">
    <location>
        <begin position="505"/>
        <end position="519"/>
    </location>
</feature>
<proteinExistence type="inferred from homology"/>
<dbReference type="PRINTS" id="PR00246">
    <property type="entry name" value="SOMATOSTATNR"/>
</dbReference>
<evidence type="ECO:0000256" key="10">
    <source>
        <dbReference type="ARBA" id="ARBA00023180"/>
    </source>
</evidence>
<protein>
    <submittedName>
        <fullName evidence="16">G_PROTEIN_RECEP_F1_2 domain-containing protein</fullName>
    </submittedName>
</protein>